<dbReference type="AlphaFoldDB" id="M5ERA0"/>
<keyword evidence="2" id="KW-1185">Reference proteome</keyword>
<dbReference type="EMBL" id="CAUM01000100">
    <property type="protein sequence ID" value="CCV06618.1"/>
    <property type="molecule type" value="Genomic_DNA"/>
</dbReference>
<dbReference type="STRING" id="1297569.MESS2_340019"/>
<evidence type="ECO:0000313" key="1">
    <source>
        <dbReference type="EMBL" id="CCV06618.1"/>
    </source>
</evidence>
<comment type="caution">
    <text evidence="1">The sequence shown here is derived from an EMBL/GenBank/DDBJ whole genome shotgun (WGS) entry which is preliminary data.</text>
</comment>
<dbReference type="Proteomes" id="UP000012062">
    <property type="component" value="Unassembled WGS sequence"/>
</dbReference>
<name>M5ERA0_9HYPH</name>
<proteinExistence type="predicted"/>
<organism evidence="1 2">
    <name type="scientific">Mesorhizobium metallidurans STM 2683</name>
    <dbReference type="NCBI Taxonomy" id="1297569"/>
    <lineage>
        <taxon>Bacteria</taxon>
        <taxon>Pseudomonadati</taxon>
        <taxon>Pseudomonadota</taxon>
        <taxon>Alphaproteobacteria</taxon>
        <taxon>Hyphomicrobiales</taxon>
        <taxon>Phyllobacteriaceae</taxon>
        <taxon>Mesorhizobium</taxon>
    </lineage>
</organism>
<protein>
    <submittedName>
        <fullName evidence="1">Uncharacterized protein</fullName>
    </submittedName>
</protein>
<sequence>MDDTGLIGNFRLRPVTAVSQFVVPFAVCVLVLDTVGGAGDLLLGRGDLGGAQRVLMVGERLGECRADLVGPAPIMLDDLVSQLGHEVLRLKSLICSMQPAVGQSLVGNQYVRFLRRFDQCPTRVCGRTITFQHFEASVEGITMPRAAIERPGRHQTLGRFPGAADLAIFADMTKFDHDRLFKRLVVHHRRQRCAADLVATPAA</sequence>
<gene>
    <name evidence="1" type="ORF">MESS2_340019</name>
</gene>
<accession>M5ERA0</accession>
<evidence type="ECO:0000313" key="2">
    <source>
        <dbReference type="Proteomes" id="UP000012062"/>
    </source>
</evidence>
<reference evidence="1 2" key="1">
    <citation type="submission" date="2013-02" db="EMBL/GenBank/DDBJ databases">
        <authorList>
            <person name="Genoscope - CEA"/>
        </authorList>
    </citation>
    <scope>NUCLEOTIDE SEQUENCE [LARGE SCALE GENOMIC DNA]</scope>
    <source>
        <strain evidence="1 2">STM 2683</strain>
    </source>
</reference>